<keyword evidence="1" id="KW-0472">Membrane</keyword>
<dbReference type="KEGG" id="hbs:IPV69_09940"/>
<dbReference type="InterPro" id="IPR011047">
    <property type="entry name" value="Quinoprotein_ADH-like_sf"/>
</dbReference>
<dbReference type="AlphaFoldDB" id="A0A7M2X1V3"/>
<dbReference type="SMART" id="SM00564">
    <property type="entry name" value="PQQ"/>
    <property type="match status" value="5"/>
</dbReference>
<dbReference type="Gene3D" id="2.130.10.10">
    <property type="entry name" value="YVTN repeat-like/Quinoprotein amine dehydrogenase"/>
    <property type="match status" value="2"/>
</dbReference>
<organism evidence="3 4">
    <name type="scientific">Humisphaera borealis</name>
    <dbReference type="NCBI Taxonomy" id="2807512"/>
    <lineage>
        <taxon>Bacteria</taxon>
        <taxon>Pseudomonadati</taxon>
        <taxon>Planctomycetota</taxon>
        <taxon>Phycisphaerae</taxon>
        <taxon>Tepidisphaerales</taxon>
        <taxon>Tepidisphaeraceae</taxon>
        <taxon>Humisphaera</taxon>
    </lineage>
</organism>
<dbReference type="InterPro" id="IPR015943">
    <property type="entry name" value="WD40/YVTN_repeat-like_dom_sf"/>
</dbReference>
<dbReference type="RefSeq" id="WP_206294957.1">
    <property type="nucleotide sequence ID" value="NZ_CP063458.1"/>
</dbReference>
<evidence type="ECO:0000259" key="2">
    <source>
        <dbReference type="Pfam" id="PF13360"/>
    </source>
</evidence>
<feature type="transmembrane region" description="Helical" evidence="1">
    <location>
        <begin position="45"/>
        <end position="64"/>
    </location>
</feature>
<gene>
    <name evidence="3" type="ORF">IPV69_09940</name>
</gene>
<dbReference type="InterPro" id="IPR018391">
    <property type="entry name" value="PQQ_b-propeller_rpt"/>
</dbReference>
<reference evidence="3 4" key="1">
    <citation type="submission" date="2020-10" db="EMBL/GenBank/DDBJ databases">
        <title>Wide distribution of Phycisphaera-like planctomycetes from WD2101 soil group in peatlands and genome analysis of the first cultivated representative.</title>
        <authorList>
            <person name="Dedysh S.N."/>
            <person name="Beletsky A.V."/>
            <person name="Ivanova A."/>
            <person name="Kulichevskaya I.S."/>
            <person name="Suzina N.E."/>
            <person name="Philippov D.A."/>
            <person name="Rakitin A.L."/>
            <person name="Mardanov A.V."/>
            <person name="Ravin N.V."/>
        </authorList>
    </citation>
    <scope>NUCLEOTIDE SEQUENCE [LARGE SCALE GENOMIC DNA]</scope>
    <source>
        <strain evidence="3 4">M1803</strain>
    </source>
</reference>
<proteinExistence type="predicted"/>
<feature type="transmembrane region" description="Helical" evidence="1">
    <location>
        <begin position="6"/>
        <end position="33"/>
    </location>
</feature>
<dbReference type="PANTHER" id="PTHR34512:SF30">
    <property type="entry name" value="OUTER MEMBRANE PROTEIN ASSEMBLY FACTOR BAMB"/>
    <property type="match status" value="1"/>
</dbReference>
<feature type="domain" description="Pyrrolo-quinoline quinone repeat" evidence="2">
    <location>
        <begin position="154"/>
        <end position="395"/>
    </location>
</feature>
<dbReference type="EMBL" id="CP063458">
    <property type="protein sequence ID" value="QOV91655.1"/>
    <property type="molecule type" value="Genomic_DNA"/>
</dbReference>
<keyword evidence="4" id="KW-1185">Reference proteome</keyword>
<dbReference type="InterPro" id="IPR002372">
    <property type="entry name" value="PQQ_rpt_dom"/>
</dbReference>
<protein>
    <submittedName>
        <fullName evidence="3">PQQ-binding-like beta-propeller repeat protein</fullName>
    </submittedName>
</protein>
<dbReference type="Pfam" id="PF13360">
    <property type="entry name" value="PQQ_2"/>
    <property type="match status" value="1"/>
</dbReference>
<dbReference type="PANTHER" id="PTHR34512">
    <property type="entry name" value="CELL SURFACE PROTEIN"/>
    <property type="match status" value="1"/>
</dbReference>
<accession>A0A7M2X1V3</accession>
<evidence type="ECO:0000256" key="1">
    <source>
        <dbReference type="SAM" id="Phobius"/>
    </source>
</evidence>
<keyword evidence="1" id="KW-0812">Transmembrane</keyword>
<evidence type="ECO:0000313" key="4">
    <source>
        <dbReference type="Proteomes" id="UP000593765"/>
    </source>
</evidence>
<evidence type="ECO:0000313" key="3">
    <source>
        <dbReference type="EMBL" id="QOV91655.1"/>
    </source>
</evidence>
<dbReference type="SUPFAM" id="SSF50998">
    <property type="entry name" value="Quinoprotein alcohol dehydrogenase-like"/>
    <property type="match status" value="2"/>
</dbReference>
<dbReference type="Proteomes" id="UP000593765">
    <property type="component" value="Chromosome"/>
</dbReference>
<sequence>MPDLAVVPIFVNATAAVLPAIIAGAASAVALLFRPRELISVFRRRPWIPAVLTVFVGLGVHWMIAAKAVAPQPARVQQPTNWAEVGRQIVRARQYAGQGATRPTTTAAVTDLMLGVTPQRTGYDGGPVPLRLSLEPLWSHAEPETFYLSTPIVRDGRVYGASCQLDLVGKYGYVFAADARTGKILWKTSSATKDGTPFNAFFSSPAISKDGKSLVIGQGLHEHADCSLLCLDTETGTVRWQVPTTLHLESSPAIRGDLVVIGAGAIEDANHKPTTDPGFVLAVSLASGKELWRYPIADPESSPAIDEAGVVYIGSGFNGNATIALKSNSDADLKSRGDDRLIWRVPAPYPIVGPVTLAGDLAIVGGGNSDFVNADPRPAGVVMAIDRKTGSVRWRRDMADAVLGSVSFLDGKVFCPIRNGFVVVLDAADGKDVWRAKVGEGSPILAGLAVTANRLYVVNKIGQLHVLNPADGTPAEPPRSVNGKPGDLGFCLSGPTVAEGRLYIGSETGGLRCFVGTK</sequence>
<keyword evidence="1" id="KW-1133">Transmembrane helix</keyword>
<name>A0A7M2X1V3_9BACT</name>